<dbReference type="NCBIfam" id="TIGR00229">
    <property type="entry name" value="sensory_box"/>
    <property type="match status" value="2"/>
</dbReference>
<keyword evidence="5" id="KW-0418">Kinase</keyword>
<proteinExistence type="predicted"/>
<dbReference type="InterPro" id="IPR035965">
    <property type="entry name" value="PAS-like_dom_sf"/>
</dbReference>
<dbReference type="PROSITE" id="PS50112">
    <property type="entry name" value="PAS"/>
    <property type="match status" value="2"/>
</dbReference>
<name>A0A430KVC7_9GAMM</name>
<evidence type="ECO:0000256" key="2">
    <source>
        <dbReference type="ARBA" id="ARBA00012438"/>
    </source>
</evidence>
<keyword evidence="3" id="KW-0597">Phosphoprotein</keyword>
<dbReference type="Pfam" id="PF00989">
    <property type="entry name" value="PAS"/>
    <property type="match status" value="1"/>
</dbReference>
<dbReference type="PANTHER" id="PTHR43304">
    <property type="entry name" value="PHYTOCHROME-LIKE PROTEIN CPH1"/>
    <property type="match status" value="1"/>
</dbReference>
<dbReference type="CDD" id="cd00130">
    <property type="entry name" value="PAS"/>
    <property type="match status" value="2"/>
</dbReference>
<dbReference type="Pfam" id="PF08447">
    <property type="entry name" value="PAS_3"/>
    <property type="match status" value="1"/>
</dbReference>
<dbReference type="InterPro" id="IPR013655">
    <property type="entry name" value="PAS_fold_3"/>
</dbReference>
<keyword evidence="8" id="KW-1185">Reference proteome</keyword>
<evidence type="ECO:0000256" key="1">
    <source>
        <dbReference type="ARBA" id="ARBA00000085"/>
    </source>
</evidence>
<dbReference type="Gene3D" id="3.30.450.20">
    <property type="entry name" value="PAS domain"/>
    <property type="match status" value="2"/>
</dbReference>
<dbReference type="SMART" id="SM00086">
    <property type="entry name" value="PAC"/>
    <property type="match status" value="2"/>
</dbReference>
<feature type="domain" description="PAS" evidence="6">
    <location>
        <begin position="17"/>
        <end position="73"/>
    </location>
</feature>
<dbReference type="OrthoDB" id="344644at2"/>
<feature type="domain" description="PAS" evidence="6">
    <location>
        <begin position="141"/>
        <end position="216"/>
    </location>
</feature>
<evidence type="ECO:0000256" key="3">
    <source>
        <dbReference type="ARBA" id="ARBA00022553"/>
    </source>
</evidence>
<dbReference type="SMART" id="SM00091">
    <property type="entry name" value="PAS"/>
    <property type="match status" value="2"/>
</dbReference>
<dbReference type="EMBL" id="RQXW01000001">
    <property type="protein sequence ID" value="RTE67408.1"/>
    <property type="molecule type" value="Genomic_DNA"/>
</dbReference>
<dbReference type="InterPro" id="IPR001610">
    <property type="entry name" value="PAC"/>
</dbReference>
<dbReference type="InterPro" id="IPR000014">
    <property type="entry name" value="PAS"/>
</dbReference>
<dbReference type="AlphaFoldDB" id="A0A430KVC7"/>
<protein>
    <recommendedName>
        <fullName evidence="2">histidine kinase</fullName>
        <ecNumber evidence="2">2.7.13.3</ecNumber>
    </recommendedName>
</protein>
<dbReference type="InterPro" id="IPR052162">
    <property type="entry name" value="Sensor_kinase/Photoreceptor"/>
</dbReference>
<dbReference type="PANTHER" id="PTHR43304:SF1">
    <property type="entry name" value="PAC DOMAIN-CONTAINING PROTEIN"/>
    <property type="match status" value="1"/>
</dbReference>
<gene>
    <name evidence="7" type="ORF">EH243_00180</name>
</gene>
<dbReference type="EC" id="2.7.13.3" evidence="2"/>
<organism evidence="7 8">
    <name type="scientific">Amphritea opalescens</name>
    <dbReference type="NCBI Taxonomy" id="2490544"/>
    <lineage>
        <taxon>Bacteria</taxon>
        <taxon>Pseudomonadati</taxon>
        <taxon>Pseudomonadota</taxon>
        <taxon>Gammaproteobacteria</taxon>
        <taxon>Oceanospirillales</taxon>
        <taxon>Oceanospirillaceae</taxon>
        <taxon>Amphritea</taxon>
    </lineage>
</organism>
<dbReference type="GO" id="GO:0006355">
    <property type="term" value="P:regulation of DNA-templated transcription"/>
    <property type="evidence" value="ECO:0007669"/>
    <property type="project" value="InterPro"/>
</dbReference>
<reference evidence="7 8" key="1">
    <citation type="submission" date="2018-11" db="EMBL/GenBank/DDBJ databases">
        <title>The draft genome sequence of Amphritea opalescens ANRC-JH13T.</title>
        <authorList>
            <person name="Fang Z."/>
            <person name="Zhang Y."/>
            <person name="Han X."/>
        </authorList>
    </citation>
    <scope>NUCLEOTIDE SEQUENCE [LARGE SCALE GENOMIC DNA]</scope>
    <source>
        <strain evidence="7 8">ANRC-JH13</strain>
    </source>
</reference>
<accession>A0A430KVC7</accession>
<dbReference type="SUPFAM" id="SSF55785">
    <property type="entry name" value="PYP-like sensor domain (PAS domain)"/>
    <property type="match status" value="2"/>
</dbReference>
<dbReference type="InterPro" id="IPR013767">
    <property type="entry name" value="PAS_fold"/>
</dbReference>
<evidence type="ECO:0000313" key="8">
    <source>
        <dbReference type="Proteomes" id="UP000283087"/>
    </source>
</evidence>
<comment type="catalytic activity">
    <reaction evidence="1">
        <text>ATP + protein L-histidine = ADP + protein N-phospho-L-histidine.</text>
        <dbReference type="EC" id="2.7.13.3"/>
    </reaction>
</comment>
<evidence type="ECO:0000256" key="4">
    <source>
        <dbReference type="ARBA" id="ARBA00022679"/>
    </source>
</evidence>
<sequence length="263" mass="30237">MAVLKLFRRPKKECSKALPVLTEVLDSLSDAVLVFNSQLEISYVNACWKTLTGYHQKEAIETCFSDYIHPEDRHNWVAFTQQVNRERLSQCLWFRLIRKDSEIRWCEIRLQPLHADQPSPLTATLCDITPQVRSDEIRKATHRSLSGLVNRLSGMLYRGRNDTRWTMEYVSEGCLGLTGYSRDQLLNQTQLSIGALIHPNDASRVWETVQRALQQQQSFELYYQLLHADGQYRQVYEKGQGIYSSTGAVLGIEGVILNISPTE</sequence>
<evidence type="ECO:0000256" key="5">
    <source>
        <dbReference type="ARBA" id="ARBA00022777"/>
    </source>
</evidence>
<evidence type="ECO:0000259" key="6">
    <source>
        <dbReference type="PROSITE" id="PS50112"/>
    </source>
</evidence>
<dbReference type="Proteomes" id="UP000283087">
    <property type="component" value="Unassembled WGS sequence"/>
</dbReference>
<evidence type="ECO:0000313" key="7">
    <source>
        <dbReference type="EMBL" id="RTE67408.1"/>
    </source>
</evidence>
<keyword evidence="4" id="KW-0808">Transferase</keyword>
<comment type="caution">
    <text evidence="7">The sequence shown here is derived from an EMBL/GenBank/DDBJ whole genome shotgun (WGS) entry which is preliminary data.</text>
</comment>
<dbReference type="GO" id="GO:0004673">
    <property type="term" value="F:protein histidine kinase activity"/>
    <property type="evidence" value="ECO:0007669"/>
    <property type="project" value="UniProtKB-EC"/>
</dbReference>
<dbReference type="RefSeq" id="WP_126156618.1">
    <property type="nucleotide sequence ID" value="NZ_RQXW01000001.1"/>
</dbReference>